<evidence type="ECO:0000313" key="3">
    <source>
        <dbReference type="Proteomes" id="UP000789831"/>
    </source>
</evidence>
<accession>A0A9N8UVD7</accession>
<dbReference type="OrthoDB" id="2324829at2759"/>
<dbReference type="AlphaFoldDB" id="A0A9N8UVD7"/>
<sequence length="344" mass="39136">MILDGFNLEVLVNSSILREYREPAYSYKSSTGPSYVYIRGKSKKFESPDNFYVAVPEVESRFSLRFGSAIATLANPIVVEIYVDGNHDFTYDCLVGPVQAERDGFWNATRDKKAYFKFSKTRWTNDEINSSDPIDNYTNNNTPKKGGIGAITLIFYLAKRVRIKNEAPFKFTLEKVAIPESKENKGIEFSTEFEEGPESPPSDIKEGECSMKPVDDNPIAVLNIHYRPMNWLIACGITELKIYPDISTDDIIDIKDFQPLPLTKKDDSVNSIKVEEDVVFVKDKDSKSESSSLSSLVKDNIKKEENQALRKRKDSYVIIDLTVPNKKVKQKYQETIIILDSDNE</sequence>
<dbReference type="Proteomes" id="UP000789831">
    <property type="component" value="Unassembled WGS sequence"/>
</dbReference>
<dbReference type="EMBL" id="CAJVPL010000002">
    <property type="protein sequence ID" value="CAG8433107.1"/>
    <property type="molecule type" value="Genomic_DNA"/>
</dbReference>
<comment type="caution">
    <text evidence="2">The sequence shown here is derived from an EMBL/GenBank/DDBJ whole genome shotgun (WGS) entry which is preliminary data.</text>
</comment>
<reference evidence="2" key="1">
    <citation type="submission" date="2021-06" db="EMBL/GenBank/DDBJ databases">
        <authorList>
            <person name="Kallberg Y."/>
            <person name="Tangrot J."/>
            <person name="Rosling A."/>
        </authorList>
    </citation>
    <scope>NUCLEOTIDE SEQUENCE</scope>
    <source>
        <strain evidence="2">MT106</strain>
    </source>
</reference>
<evidence type="ECO:0000313" key="2">
    <source>
        <dbReference type="EMBL" id="CAG8433107.1"/>
    </source>
</evidence>
<evidence type="ECO:0000256" key="1">
    <source>
        <dbReference type="SAM" id="MobiDB-lite"/>
    </source>
</evidence>
<name>A0A9N8UVD7_9GLOM</name>
<proteinExistence type="predicted"/>
<feature type="region of interest" description="Disordered" evidence="1">
    <location>
        <begin position="189"/>
        <end position="210"/>
    </location>
</feature>
<gene>
    <name evidence="2" type="ORF">AGERDE_LOCUS38</name>
</gene>
<protein>
    <submittedName>
        <fullName evidence="2">7778_t:CDS:1</fullName>
    </submittedName>
</protein>
<keyword evidence="3" id="KW-1185">Reference proteome</keyword>
<organism evidence="2 3">
    <name type="scientific">Ambispora gerdemannii</name>
    <dbReference type="NCBI Taxonomy" id="144530"/>
    <lineage>
        <taxon>Eukaryota</taxon>
        <taxon>Fungi</taxon>
        <taxon>Fungi incertae sedis</taxon>
        <taxon>Mucoromycota</taxon>
        <taxon>Glomeromycotina</taxon>
        <taxon>Glomeromycetes</taxon>
        <taxon>Archaeosporales</taxon>
        <taxon>Ambisporaceae</taxon>
        <taxon>Ambispora</taxon>
    </lineage>
</organism>